<reference evidence="1" key="1">
    <citation type="submission" date="2021-01" db="EMBL/GenBank/DDBJ databases">
        <authorList>
            <consortium name="Genoscope - CEA"/>
            <person name="William W."/>
        </authorList>
    </citation>
    <scope>NUCLEOTIDE SEQUENCE</scope>
</reference>
<evidence type="ECO:0000313" key="1">
    <source>
        <dbReference type="EMBL" id="CAD8130018.1"/>
    </source>
</evidence>
<dbReference type="Proteomes" id="UP000692954">
    <property type="component" value="Unassembled WGS sequence"/>
</dbReference>
<dbReference type="EMBL" id="CAJJDN010000257">
    <property type="protein sequence ID" value="CAD8130018.1"/>
    <property type="molecule type" value="Genomic_DNA"/>
</dbReference>
<comment type="caution">
    <text evidence="1">The sequence shown here is derived from an EMBL/GenBank/DDBJ whole genome shotgun (WGS) entry which is preliminary data.</text>
</comment>
<sequence length="172" mass="20067">MISSVPINLVETKKKDLNANNIYRKNKQNQRFQKTIKQEKMKWQIYQCLTFFLDIRGGRCSAIKHPQEKIKDQTNIKCGKSSTFSDKQIKMKYFYHYTGFRIKKNIFTFLCNNDQLILILIDLEEKELGITILCGLTSSISELSPNPELIDALIEAVKQLGYYVQKIDNGFE</sequence>
<gene>
    <name evidence="1" type="ORF">PSON_ATCC_30995.1.T2570003</name>
</gene>
<accession>A0A8S1RP89</accession>
<dbReference type="AlphaFoldDB" id="A0A8S1RP89"/>
<keyword evidence="2" id="KW-1185">Reference proteome</keyword>
<name>A0A8S1RP89_9CILI</name>
<organism evidence="1 2">
    <name type="scientific">Paramecium sonneborni</name>
    <dbReference type="NCBI Taxonomy" id="65129"/>
    <lineage>
        <taxon>Eukaryota</taxon>
        <taxon>Sar</taxon>
        <taxon>Alveolata</taxon>
        <taxon>Ciliophora</taxon>
        <taxon>Intramacronucleata</taxon>
        <taxon>Oligohymenophorea</taxon>
        <taxon>Peniculida</taxon>
        <taxon>Parameciidae</taxon>
        <taxon>Paramecium</taxon>
    </lineage>
</organism>
<proteinExistence type="predicted"/>
<protein>
    <submittedName>
        <fullName evidence="1">Uncharacterized protein</fullName>
    </submittedName>
</protein>
<evidence type="ECO:0000313" key="2">
    <source>
        <dbReference type="Proteomes" id="UP000692954"/>
    </source>
</evidence>